<protein>
    <submittedName>
        <fullName evidence="4">Protein son of sevenless</fullName>
    </submittedName>
</protein>
<evidence type="ECO:0000259" key="3">
    <source>
        <dbReference type="PROSITE" id="PS50009"/>
    </source>
</evidence>
<dbReference type="PANTHER" id="PTHR23113:SF363">
    <property type="entry name" value="PROTEIN SON OF SEVENLESS"/>
    <property type="match status" value="1"/>
</dbReference>
<dbReference type="InParanoid" id="E2AHP5"/>
<dbReference type="OrthoDB" id="546434at2759"/>
<dbReference type="EMBL" id="GL439577">
    <property type="protein sequence ID" value="EFN67045.1"/>
    <property type="molecule type" value="Genomic_DNA"/>
</dbReference>
<dbReference type="SMART" id="SM00147">
    <property type="entry name" value="RasGEF"/>
    <property type="match status" value="1"/>
</dbReference>
<evidence type="ECO:0000313" key="5">
    <source>
        <dbReference type="Proteomes" id="UP000000311"/>
    </source>
</evidence>
<evidence type="ECO:0000256" key="1">
    <source>
        <dbReference type="ARBA" id="ARBA00022658"/>
    </source>
</evidence>
<dbReference type="InterPro" id="IPR008937">
    <property type="entry name" value="Ras-like_GEF"/>
</dbReference>
<dbReference type="Pfam" id="PF00617">
    <property type="entry name" value="RasGEF"/>
    <property type="match status" value="1"/>
</dbReference>
<name>E2AHP5_CAMFO</name>
<keyword evidence="5" id="KW-1185">Reference proteome</keyword>
<dbReference type="InterPro" id="IPR001895">
    <property type="entry name" value="RASGEF_cat_dom"/>
</dbReference>
<evidence type="ECO:0000313" key="4">
    <source>
        <dbReference type="EMBL" id="EFN67045.1"/>
    </source>
</evidence>
<keyword evidence="1 2" id="KW-0344">Guanine-nucleotide releasing factor</keyword>
<dbReference type="InterPro" id="IPR036964">
    <property type="entry name" value="RASGEF_cat_dom_sf"/>
</dbReference>
<dbReference type="SUPFAM" id="SSF48366">
    <property type="entry name" value="Ras GEF"/>
    <property type="match status" value="1"/>
</dbReference>
<dbReference type="AlphaFoldDB" id="E2AHP5"/>
<dbReference type="Proteomes" id="UP000000311">
    <property type="component" value="Unassembled WGS sequence"/>
</dbReference>
<reference evidence="4 5" key="1">
    <citation type="journal article" date="2010" name="Science">
        <title>Genomic comparison of the ants Camponotus floridanus and Harpegnathos saltator.</title>
        <authorList>
            <person name="Bonasio R."/>
            <person name="Zhang G."/>
            <person name="Ye C."/>
            <person name="Mutti N.S."/>
            <person name="Fang X."/>
            <person name="Qin N."/>
            <person name="Donahue G."/>
            <person name="Yang P."/>
            <person name="Li Q."/>
            <person name="Li C."/>
            <person name="Zhang P."/>
            <person name="Huang Z."/>
            <person name="Berger S.L."/>
            <person name="Reinberg D."/>
            <person name="Wang J."/>
            <person name="Liebig J."/>
        </authorList>
    </citation>
    <scope>NUCLEOTIDE SEQUENCE [LARGE SCALE GENOMIC DNA]</scope>
    <source>
        <strain evidence="5">C129</strain>
    </source>
</reference>
<dbReference type="GO" id="GO:0007265">
    <property type="term" value="P:Ras protein signal transduction"/>
    <property type="evidence" value="ECO:0007669"/>
    <property type="project" value="TreeGrafter"/>
</dbReference>
<gene>
    <name evidence="4" type="ORF">EAG_10165</name>
</gene>
<evidence type="ECO:0000256" key="2">
    <source>
        <dbReference type="PROSITE-ProRule" id="PRU00168"/>
    </source>
</evidence>
<dbReference type="InterPro" id="IPR023578">
    <property type="entry name" value="Ras_GEF_dom_sf"/>
</dbReference>
<feature type="non-terminal residue" evidence="4">
    <location>
        <position position="1"/>
    </location>
</feature>
<sequence length="195" mass="22862">VELARQLTLLEFQLYSAVKSFELVGCVWTKDDKNERSPNLLKMIRHTTNVSFCVSNHYEMEAQNFKERVAIVSRAIEIIVVLQDLNNFNGVLAIVSALESASVFRLKFTFQVLSQSDNDYFMIMKRFKSFFHAFSGIYLTNIQHFEEGNRDYLPENPNLINFNKWRKVAEIIGEIQLYQNEPYCLPVESKIRQYI</sequence>
<dbReference type="GO" id="GO:0005085">
    <property type="term" value="F:guanyl-nucleotide exchange factor activity"/>
    <property type="evidence" value="ECO:0007669"/>
    <property type="project" value="UniProtKB-KW"/>
</dbReference>
<proteinExistence type="predicted"/>
<dbReference type="STRING" id="104421.E2AHP5"/>
<feature type="domain" description="Ras-GEF" evidence="3">
    <location>
        <begin position="1"/>
        <end position="195"/>
    </location>
</feature>
<dbReference type="Gene3D" id="1.10.840.10">
    <property type="entry name" value="Ras guanine-nucleotide exchange factors catalytic domain"/>
    <property type="match status" value="1"/>
</dbReference>
<accession>E2AHP5</accession>
<dbReference type="PANTHER" id="PTHR23113">
    <property type="entry name" value="GUANINE NUCLEOTIDE EXCHANGE FACTOR"/>
    <property type="match status" value="1"/>
</dbReference>
<organism evidence="5">
    <name type="scientific">Camponotus floridanus</name>
    <name type="common">Florida carpenter ant</name>
    <dbReference type="NCBI Taxonomy" id="104421"/>
    <lineage>
        <taxon>Eukaryota</taxon>
        <taxon>Metazoa</taxon>
        <taxon>Ecdysozoa</taxon>
        <taxon>Arthropoda</taxon>
        <taxon>Hexapoda</taxon>
        <taxon>Insecta</taxon>
        <taxon>Pterygota</taxon>
        <taxon>Neoptera</taxon>
        <taxon>Endopterygota</taxon>
        <taxon>Hymenoptera</taxon>
        <taxon>Apocrita</taxon>
        <taxon>Aculeata</taxon>
        <taxon>Formicoidea</taxon>
        <taxon>Formicidae</taxon>
        <taxon>Formicinae</taxon>
        <taxon>Camponotus</taxon>
    </lineage>
</organism>
<dbReference type="Gene3D" id="1.20.870.10">
    <property type="entry name" value="Son of sevenless (SoS) protein Chain: S domain 1"/>
    <property type="match status" value="1"/>
</dbReference>
<feature type="non-terminal residue" evidence="4">
    <location>
        <position position="195"/>
    </location>
</feature>
<dbReference type="PROSITE" id="PS50009">
    <property type="entry name" value="RASGEF_CAT"/>
    <property type="match status" value="1"/>
</dbReference>
<dbReference type="GO" id="GO:0005886">
    <property type="term" value="C:plasma membrane"/>
    <property type="evidence" value="ECO:0007669"/>
    <property type="project" value="TreeGrafter"/>
</dbReference>